<comment type="caution">
    <text evidence="2">The sequence shown here is derived from an EMBL/GenBank/DDBJ whole genome shotgun (WGS) entry which is preliminary data.</text>
</comment>
<name>A0ABR4ZZX5_9BACL</name>
<keyword evidence="1" id="KW-0472">Membrane</keyword>
<keyword evidence="3" id="KW-1185">Reference proteome</keyword>
<protein>
    <submittedName>
        <fullName evidence="2">Uncharacterized protein</fullName>
    </submittedName>
</protein>
<keyword evidence="1" id="KW-0812">Transmembrane</keyword>
<keyword evidence="1" id="KW-1133">Transmembrane helix</keyword>
<evidence type="ECO:0000313" key="3">
    <source>
        <dbReference type="Proteomes" id="UP000054526"/>
    </source>
</evidence>
<proteinExistence type="predicted"/>
<feature type="transmembrane region" description="Helical" evidence="1">
    <location>
        <begin position="12"/>
        <end position="34"/>
    </location>
</feature>
<gene>
    <name evidence="2" type="ORF">SD71_19770</name>
</gene>
<organism evidence="2 3">
    <name type="scientific">Cohnella kolymensis</name>
    <dbReference type="NCBI Taxonomy" id="1590652"/>
    <lineage>
        <taxon>Bacteria</taxon>
        <taxon>Bacillati</taxon>
        <taxon>Bacillota</taxon>
        <taxon>Bacilli</taxon>
        <taxon>Bacillales</taxon>
        <taxon>Paenibacillaceae</taxon>
        <taxon>Cohnella</taxon>
    </lineage>
</organism>
<evidence type="ECO:0000313" key="2">
    <source>
        <dbReference type="EMBL" id="KIL34295.1"/>
    </source>
</evidence>
<evidence type="ECO:0000256" key="1">
    <source>
        <dbReference type="SAM" id="Phobius"/>
    </source>
</evidence>
<dbReference type="Proteomes" id="UP000054526">
    <property type="component" value="Unassembled WGS sequence"/>
</dbReference>
<accession>A0ABR4ZZX5</accession>
<reference evidence="2 3" key="1">
    <citation type="submission" date="2014-12" db="EMBL/GenBank/DDBJ databases">
        <title>Draft genome sequence of Cohnella kolymensis strain B-2846.</title>
        <authorList>
            <person name="Karlyshev A.V."/>
            <person name="Kudryashova E.B."/>
        </authorList>
    </citation>
    <scope>NUCLEOTIDE SEQUENCE [LARGE SCALE GENOMIC DNA]</scope>
    <source>
        <strain evidence="2 3">VKM B-2846</strain>
    </source>
</reference>
<dbReference type="EMBL" id="JXAL01000033">
    <property type="protein sequence ID" value="KIL34295.1"/>
    <property type="molecule type" value="Genomic_DNA"/>
</dbReference>
<sequence>MLESADILILSGFFAVSFVAFNRNSVVLFGQILFGLRIEGFRILIAFKPYIAVDQAMPTIKPINA</sequence>